<dbReference type="OrthoDB" id="40579at2759"/>
<dbReference type="STRING" id="1081109.A0A167WQN4"/>
<dbReference type="Gene3D" id="1.10.150.240">
    <property type="entry name" value="Putative phosphatase, domain 2"/>
    <property type="match status" value="1"/>
</dbReference>
<dbReference type="Proteomes" id="UP000078544">
    <property type="component" value="Unassembled WGS sequence"/>
</dbReference>
<protein>
    <submittedName>
        <fullName evidence="3">Haloacid dehalogenase, type II</fullName>
    </submittedName>
</protein>
<dbReference type="PANTHER" id="PTHR43316">
    <property type="entry name" value="HYDROLASE, HALOACID DELAHOGENASE-RELATED"/>
    <property type="match status" value="1"/>
</dbReference>
<dbReference type="EMBL" id="AZGY01000026">
    <property type="protein sequence ID" value="KZZ89149.1"/>
    <property type="molecule type" value="Genomic_DNA"/>
</dbReference>
<dbReference type="SFLD" id="SFLDG01129">
    <property type="entry name" value="C1.5:_HAD__Beta-PGM__Phosphata"/>
    <property type="match status" value="1"/>
</dbReference>
<dbReference type="InterPro" id="IPR023214">
    <property type="entry name" value="HAD_sf"/>
</dbReference>
<dbReference type="SFLD" id="SFLDS00003">
    <property type="entry name" value="Haloacid_Dehalogenase"/>
    <property type="match status" value="1"/>
</dbReference>
<dbReference type="PRINTS" id="PR00413">
    <property type="entry name" value="HADHALOGNASE"/>
</dbReference>
<comment type="similarity">
    <text evidence="1">Belongs to the HAD-like hydrolase superfamily. S-2-haloalkanoic acid dehalogenase family.</text>
</comment>
<dbReference type="GO" id="GO:0019120">
    <property type="term" value="F:hydrolase activity, acting on acid halide bonds, in C-halide compounds"/>
    <property type="evidence" value="ECO:0007669"/>
    <property type="project" value="InterPro"/>
</dbReference>
<dbReference type="NCBIfam" id="TIGR01493">
    <property type="entry name" value="HAD-SF-IA-v2"/>
    <property type="match status" value="1"/>
</dbReference>
<sequence length="268" mass="30316">MSPGTVSPLAGVRALTFDIFGTAVDWRASVTEELILRAHRKASSGSPLPERLQSLQEGDWARFAQEWRNAYLHFVKTFDPHRDEWKSVDEHHRDSLTELLAAWGLAGLYTDSEIQSLSLVWHRLSPWPDAAPALSRLKASGRLRLATLSNANTDLIRDVVDFAGLEFDELFCAETFRAYKPRPETYLGAAGQLRLAPGQVAMVACHLKDLRAARDCGLRTIYVERPDEEEWDKNGEEFRGAVQWVDLWIDEREGGFDGMAERLLHVVE</sequence>
<reference evidence="3 4" key="1">
    <citation type="journal article" date="2016" name="Genome Biol. Evol.">
        <title>Divergent and convergent evolution of fungal pathogenicity.</title>
        <authorList>
            <person name="Shang Y."/>
            <person name="Xiao G."/>
            <person name="Zheng P."/>
            <person name="Cen K."/>
            <person name="Zhan S."/>
            <person name="Wang C."/>
        </authorList>
    </citation>
    <scope>NUCLEOTIDE SEQUENCE [LARGE SCALE GENOMIC DNA]</scope>
    <source>
        <strain evidence="3 4">RCEF 2490</strain>
    </source>
</reference>
<dbReference type="Gene3D" id="3.40.50.1000">
    <property type="entry name" value="HAD superfamily/HAD-like"/>
    <property type="match status" value="1"/>
</dbReference>
<dbReference type="AlphaFoldDB" id="A0A167WQN4"/>
<dbReference type="SUPFAM" id="SSF56784">
    <property type="entry name" value="HAD-like"/>
    <property type="match status" value="1"/>
</dbReference>
<evidence type="ECO:0000313" key="4">
    <source>
        <dbReference type="Proteomes" id="UP000078544"/>
    </source>
</evidence>
<dbReference type="NCBIfam" id="TIGR01428">
    <property type="entry name" value="HAD_type_II"/>
    <property type="match status" value="1"/>
</dbReference>
<dbReference type="InterPro" id="IPR006439">
    <property type="entry name" value="HAD-SF_hydro_IA"/>
</dbReference>
<accession>A0A167WQN4</accession>
<dbReference type="InterPro" id="IPR023198">
    <property type="entry name" value="PGP-like_dom2"/>
</dbReference>
<keyword evidence="4" id="KW-1185">Reference proteome</keyword>
<evidence type="ECO:0000256" key="1">
    <source>
        <dbReference type="ARBA" id="ARBA00008106"/>
    </source>
</evidence>
<dbReference type="InterPro" id="IPR051540">
    <property type="entry name" value="S-2-haloacid_dehalogenase"/>
</dbReference>
<keyword evidence="2" id="KW-0378">Hydrolase</keyword>
<dbReference type="InterPro" id="IPR006328">
    <property type="entry name" value="2-HAD"/>
</dbReference>
<dbReference type="GO" id="GO:0016791">
    <property type="term" value="F:phosphatase activity"/>
    <property type="evidence" value="ECO:0007669"/>
    <property type="project" value="UniProtKB-ARBA"/>
</dbReference>
<name>A0A167WQN4_9HYPO</name>
<gene>
    <name evidence="3" type="ORF">AAL_07797</name>
</gene>
<evidence type="ECO:0000256" key="2">
    <source>
        <dbReference type="ARBA" id="ARBA00022801"/>
    </source>
</evidence>
<organism evidence="3 4">
    <name type="scientific">Moelleriella libera RCEF 2490</name>
    <dbReference type="NCBI Taxonomy" id="1081109"/>
    <lineage>
        <taxon>Eukaryota</taxon>
        <taxon>Fungi</taxon>
        <taxon>Dikarya</taxon>
        <taxon>Ascomycota</taxon>
        <taxon>Pezizomycotina</taxon>
        <taxon>Sordariomycetes</taxon>
        <taxon>Hypocreomycetidae</taxon>
        <taxon>Hypocreales</taxon>
        <taxon>Clavicipitaceae</taxon>
        <taxon>Moelleriella</taxon>
    </lineage>
</organism>
<dbReference type="PANTHER" id="PTHR43316:SF3">
    <property type="entry name" value="HALOACID DEHALOGENASE, TYPE II (AFU_ORTHOLOGUE AFUA_2G07750)-RELATED"/>
    <property type="match status" value="1"/>
</dbReference>
<dbReference type="Pfam" id="PF00702">
    <property type="entry name" value="Hydrolase"/>
    <property type="match status" value="1"/>
</dbReference>
<dbReference type="InterPro" id="IPR036412">
    <property type="entry name" value="HAD-like_sf"/>
</dbReference>
<proteinExistence type="inferred from homology"/>
<evidence type="ECO:0000313" key="3">
    <source>
        <dbReference type="EMBL" id="KZZ89149.1"/>
    </source>
</evidence>
<comment type="caution">
    <text evidence="3">The sequence shown here is derived from an EMBL/GenBank/DDBJ whole genome shotgun (WGS) entry which is preliminary data.</text>
</comment>